<keyword evidence="2" id="KW-1185">Reference proteome</keyword>
<dbReference type="RefSeq" id="WP_070402641.1">
    <property type="nucleotide sequence ID" value="NZ_BJVW01000003.1"/>
</dbReference>
<name>A0A1D8UTG9_9PROT</name>
<evidence type="ECO:0000313" key="1">
    <source>
        <dbReference type="EMBL" id="AOX16941.1"/>
    </source>
</evidence>
<reference evidence="1 2" key="1">
    <citation type="journal article" date="2016" name="Microb. Cell Fact.">
        <title>Dissection of exopolysaccharide biosynthesis in Kozakia baliensis.</title>
        <authorList>
            <person name="Brandt J.U."/>
            <person name="Jakob F."/>
            <person name="Behr J."/>
            <person name="Geissler A.J."/>
            <person name="Vogel R.F."/>
        </authorList>
    </citation>
    <scope>NUCLEOTIDE SEQUENCE [LARGE SCALE GENOMIC DNA]</scope>
    <source>
        <strain evidence="1 2">DSM 14400</strain>
    </source>
</reference>
<dbReference type="EMBL" id="CP014674">
    <property type="protein sequence ID" value="AOX16941.1"/>
    <property type="molecule type" value="Genomic_DNA"/>
</dbReference>
<protein>
    <submittedName>
        <fullName evidence="1">Uncharacterized protein</fullName>
    </submittedName>
</protein>
<gene>
    <name evidence="1" type="ORF">A0U89_07085</name>
</gene>
<dbReference type="KEGG" id="kba:A0U89_07085"/>
<accession>A0A1D8UTG9</accession>
<dbReference type="AlphaFoldDB" id="A0A1D8UTG9"/>
<sequence>MFFIIFVAAFIVLAALDSIGAVHLTPATALISAIALSAVGWGIYWVRFGRAKRDAREAAEAARKVALATGKFCPVGALDPSYEGDILGNSISIHIRILSRESLYDDKRGRWHDAILHQVAFEKSEGHQYVRAIYITDKTTGRRGYLSWRNLYEIEDVAAHRTYRSDTDLPDFLRLIVGGVMPRDKSKIPAFERKRLEDIQASNIKQPTR</sequence>
<organism evidence="1 2">
    <name type="scientific">Kozakia baliensis</name>
    <dbReference type="NCBI Taxonomy" id="153496"/>
    <lineage>
        <taxon>Bacteria</taxon>
        <taxon>Pseudomonadati</taxon>
        <taxon>Pseudomonadota</taxon>
        <taxon>Alphaproteobacteria</taxon>
        <taxon>Acetobacterales</taxon>
        <taxon>Acetobacteraceae</taxon>
        <taxon>Kozakia</taxon>
    </lineage>
</organism>
<evidence type="ECO:0000313" key="2">
    <source>
        <dbReference type="Proteomes" id="UP000179145"/>
    </source>
</evidence>
<proteinExistence type="predicted"/>
<dbReference type="Proteomes" id="UP000179145">
    <property type="component" value="Chromosome"/>
</dbReference>